<dbReference type="InterPro" id="IPR006143">
    <property type="entry name" value="RND_pump_MFP"/>
</dbReference>
<evidence type="ECO:0000313" key="6">
    <source>
        <dbReference type="EMBL" id="EAU55433.1"/>
    </source>
</evidence>
<dbReference type="eggNOG" id="COG0845">
    <property type="taxonomic scope" value="Bacteria"/>
</dbReference>
<evidence type="ECO:0000313" key="7">
    <source>
        <dbReference type="Proteomes" id="UP000005297"/>
    </source>
</evidence>
<proteinExistence type="inferred from homology"/>
<dbReference type="HOGENOM" id="CLU_018816_14_1_0"/>
<dbReference type="STRING" id="314344.AL013_06690"/>
<feature type="domain" description="CusB-like beta-barrel" evidence="5">
    <location>
        <begin position="219"/>
        <end position="291"/>
    </location>
</feature>
<evidence type="ECO:0000259" key="5">
    <source>
        <dbReference type="Pfam" id="PF25954"/>
    </source>
</evidence>
<feature type="domain" description="Multidrug resistance protein MdtA-like barrel-sandwich hybrid" evidence="4">
    <location>
        <begin position="66"/>
        <end position="203"/>
    </location>
</feature>
<evidence type="ECO:0000259" key="4">
    <source>
        <dbReference type="Pfam" id="PF25917"/>
    </source>
</evidence>
<dbReference type="RefSeq" id="WP_009849896.1">
    <property type="nucleotide sequence ID" value="NZ_DS022294.1"/>
</dbReference>
<accession>Q0F0V8</accession>
<dbReference type="AlphaFoldDB" id="Q0F0V8"/>
<keyword evidence="2" id="KW-0175">Coiled coil</keyword>
<dbReference type="Pfam" id="PF25876">
    <property type="entry name" value="HH_MFP_RND"/>
    <property type="match status" value="1"/>
</dbReference>
<keyword evidence="7" id="KW-1185">Reference proteome</keyword>
<dbReference type="Gene3D" id="2.40.50.100">
    <property type="match status" value="1"/>
</dbReference>
<dbReference type="EMBL" id="AATS01000003">
    <property type="protein sequence ID" value="EAU55433.1"/>
    <property type="molecule type" value="Genomic_DNA"/>
</dbReference>
<protein>
    <submittedName>
        <fullName evidence="6">Secretion protein HlyD</fullName>
    </submittedName>
</protein>
<dbReference type="FunCoup" id="Q0F0V8">
    <property type="interactions" value="268"/>
</dbReference>
<dbReference type="Gene3D" id="1.10.287.470">
    <property type="entry name" value="Helix hairpin bin"/>
    <property type="match status" value="1"/>
</dbReference>
<feature type="coiled-coil region" evidence="2">
    <location>
        <begin position="105"/>
        <end position="163"/>
    </location>
</feature>
<dbReference type="InParanoid" id="Q0F0V8"/>
<dbReference type="GO" id="GO:1990281">
    <property type="term" value="C:efflux pump complex"/>
    <property type="evidence" value="ECO:0007669"/>
    <property type="project" value="TreeGrafter"/>
</dbReference>
<dbReference type="NCBIfam" id="TIGR01730">
    <property type="entry name" value="RND_mfp"/>
    <property type="match status" value="1"/>
</dbReference>
<dbReference type="GO" id="GO:0015562">
    <property type="term" value="F:efflux transmembrane transporter activity"/>
    <property type="evidence" value="ECO:0007669"/>
    <property type="project" value="TreeGrafter"/>
</dbReference>
<gene>
    <name evidence="6" type="ORF">SPV1_11891</name>
</gene>
<evidence type="ECO:0000259" key="3">
    <source>
        <dbReference type="Pfam" id="PF25876"/>
    </source>
</evidence>
<dbReference type="Gene3D" id="2.40.30.170">
    <property type="match status" value="1"/>
</dbReference>
<sequence>MSVMHFFRRKLVIGSIAAILLAAGAYSMFWPKALPLSQRYTTTAVQDGGLVETVSANGTLNPVTLVNVGTQVSGVVQKIHADFNDKVKEGQVLLELDQSLTKAALAQSEANAASARASLDLARANMKRSRALFKKEYVTAQDVDTATQALKAAQAQLALAMAQVKRDRINLGYTVIRSPVSGVVVSREVDVGQTVAASFQTPTLFKIAQSLTSMQIDSSFAEADIGGIRAGQQATFTVDAFPGREFTGTVRQLRLNPTTQQNVVTYNVVIDVNNDDGVLLPGMTAYVSVITARLKKVLKVPNAALRFRPAADTVIENEHVPEPGGKSEGIRGTVYLTGDKGLRPVRLELGASDNTDTEVLAGALKSGDRVVIDVATPADAKRRARVRIR</sequence>
<feature type="domain" description="Multidrug resistance protein MdtA-like alpha-helical hairpin" evidence="3">
    <location>
        <begin position="105"/>
        <end position="174"/>
    </location>
</feature>
<evidence type="ECO:0000256" key="1">
    <source>
        <dbReference type="ARBA" id="ARBA00009477"/>
    </source>
</evidence>
<dbReference type="PANTHER" id="PTHR30469">
    <property type="entry name" value="MULTIDRUG RESISTANCE PROTEIN MDTA"/>
    <property type="match status" value="1"/>
</dbReference>
<dbReference type="InterPro" id="IPR058792">
    <property type="entry name" value="Beta-barrel_RND_2"/>
</dbReference>
<dbReference type="InterPro" id="IPR058625">
    <property type="entry name" value="MdtA-like_BSH"/>
</dbReference>
<comment type="caution">
    <text evidence="6">The sequence shown here is derived from an EMBL/GenBank/DDBJ whole genome shotgun (WGS) entry which is preliminary data.</text>
</comment>
<reference evidence="6 7" key="1">
    <citation type="submission" date="2006-09" db="EMBL/GenBank/DDBJ databases">
        <authorList>
            <person name="Emerson D."/>
            <person name="Ferriera S."/>
            <person name="Johnson J."/>
            <person name="Kravitz S."/>
            <person name="Halpern A."/>
            <person name="Remington K."/>
            <person name="Beeson K."/>
            <person name="Tran B."/>
            <person name="Rogers Y.-H."/>
            <person name="Friedman R."/>
            <person name="Venter J.C."/>
        </authorList>
    </citation>
    <scope>NUCLEOTIDE SEQUENCE [LARGE SCALE GENOMIC DNA]</scope>
    <source>
        <strain evidence="6 7">PV-1</strain>
    </source>
</reference>
<dbReference type="SUPFAM" id="SSF111369">
    <property type="entry name" value="HlyD-like secretion proteins"/>
    <property type="match status" value="1"/>
</dbReference>
<organism evidence="6 7">
    <name type="scientific">Mariprofundus ferrooxydans PV-1</name>
    <dbReference type="NCBI Taxonomy" id="314345"/>
    <lineage>
        <taxon>Bacteria</taxon>
        <taxon>Pseudomonadati</taxon>
        <taxon>Pseudomonadota</taxon>
        <taxon>Candidatius Mariprofundia</taxon>
        <taxon>Mariprofundales</taxon>
        <taxon>Mariprofundaceae</taxon>
        <taxon>Mariprofundus</taxon>
    </lineage>
</organism>
<dbReference type="Pfam" id="PF25954">
    <property type="entry name" value="Beta-barrel_RND_2"/>
    <property type="match status" value="1"/>
</dbReference>
<evidence type="ECO:0000256" key="2">
    <source>
        <dbReference type="SAM" id="Coils"/>
    </source>
</evidence>
<comment type="similarity">
    <text evidence="1">Belongs to the membrane fusion protein (MFP) (TC 8.A.1) family.</text>
</comment>
<dbReference type="Proteomes" id="UP000005297">
    <property type="component" value="Unassembled WGS sequence"/>
</dbReference>
<dbReference type="OrthoDB" id="9784484at2"/>
<dbReference type="InterPro" id="IPR058624">
    <property type="entry name" value="MdtA-like_HH"/>
</dbReference>
<dbReference type="PANTHER" id="PTHR30469:SF33">
    <property type="entry name" value="SLR1207 PROTEIN"/>
    <property type="match status" value="1"/>
</dbReference>
<name>Q0F0V8_9PROT</name>
<dbReference type="Pfam" id="PF25917">
    <property type="entry name" value="BSH_RND"/>
    <property type="match status" value="1"/>
</dbReference>